<dbReference type="FunFam" id="3.30.420.10:FF:000089">
    <property type="entry name" value="Ribonuclease H"/>
    <property type="match status" value="1"/>
</dbReference>
<dbReference type="EC" id="3.1.26.4" evidence="5 11"/>
<dbReference type="RefSeq" id="WP_092157660.1">
    <property type="nucleotide sequence ID" value="NZ_FNGA01000001.1"/>
</dbReference>
<dbReference type="OrthoDB" id="7845843at2"/>
<keyword evidence="6 11" id="KW-0540">Nuclease</keyword>
<dbReference type="InterPro" id="IPR050092">
    <property type="entry name" value="RNase_H"/>
</dbReference>
<evidence type="ECO:0000256" key="2">
    <source>
        <dbReference type="ARBA" id="ARBA00004065"/>
    </source>
</evidence>
<sequence>MSNKKITIYTDGSCLGNPGRGGYGAVLLFNEHRNELSQGYKHTTNNRMEMRAVIAALTELKEPCDVILYTDSQYVKNAFTKKWLDNWLKNGWKTAAKKPVKNKDLWQQFIPLMDKHNVTFRWVKGHSGDPENERCDDLARNAAGSLDLIQDEEE</sequence>
<dbReference type="NCBIfam" id="NF001236">
    <property type="entry name" value="PRK00203.1"/>
    <property type="match status" value="1"/>
</dbReference>
<keyword evidence="9 11" id="KW-0378">Hydrolase</keyword>
<feature type="binding site" evidence="11">
    <location>
        <position position="71"/>
    </location>
    <ligand>
        <name>Mg(2+)</name>
        <dbReference type="ChEBI" id="CHEBI:18420"/>
        <label>1</label>
    </ligand>
</feature>
<protein>
    <recommendedName>
        <fullName evidence="5 11">Ribonuclease H</fullName>
        <shortName evidence="11">RNase H</shortName>
        <ecNumber evidence="5 11">3.1.26.4</ecNumber>
    </recommendedName>
</protein>
<evidence type="ECO:0000256" key="3">
    <source>
        <dbReference type="ARBA" id="ARBA00005300"/>
    </source>
</evidence>
<dbReference type="GO" id="GO:0000287">
    <property type="term" value="F:magnesium ion binding"/>
    <property type="evidence" value="ECO:0007669"/>
    <property type="project" value="UniProtKB-UniRule"/>
</dbReference>
<comment type="similarity">
    <text evidence="3 11">Belongs to the RNase H family.</text>
</comment>
<evidence type="ECO:0000256" key="4">
    <source>
        <dbReference type="ARBA" id="ARBA00011245"/>
    </source>
</evidence>
<dbReference type="InterPro" id="IPR022892">
    <property type="entry name" value="RNaseHI"/>
</dbReference>
<dbReference type="AlphaFoldDB" id="A0A1G9BNQ9"/>
<dbReference type="Proteomes" id="UP000199053">
    <property type="component" value="Unassembled WGS sequence"/>
</dbReference>
<gene>
    <name evidence="11" type="primary">rnhA</name>
    <name evidence="13" type="ORF">SAMN05660337_0365</name>
</gene>
<evidence type="ECO:0000256" key="9">
    <source>
        <dbReference type="ARBA" id="ARBA00022801"/>
    </source>
</evidence>
<reference evidence="14" key="1">
    <citation type="submission" date="2016-10" db="EMBL/GenBank/DDBJ databases">
        <authorList>
            <person name="Varghese N."/>
            <person name="Submissions S."/>
        </authorList>
    </citation>
    <scope>NUCLEOTIDE SEQUENCE [LARGE SCALE GENOMIC DNA]</scope>
    <source>
        <strain evidence="14">DSM 16995</strain>
    </source>
</reference>
<name>A0A1G9BNQ9_9BACT</name>
<keyword evidence="14" id="KW-1185">Reference proteome</keyword>
<keyword evidence="10 11" id="KW-0460">Magnesium</keyword>
<comment type="function">
    <text evidence="2 11">Endonuclease that specifically degrades the RNA of RNA-DNA hybrids.</text>
</comment>
<feature type="binding site" evidence="11">
    <location>
        <position position="11"/>
    </location>
    <ligand>
        <name>Mg(2+)</name>
        <dbReference type="ChEBI" id="CHEBI:18420"/>
        <label>1</label>
    </ligand>
</feature>
<evidence type="ECO:0000256" key="5">
    <source>
        <dbReference type="ARBA" id="ARBA00012180"/>
    </source>
</evidence>
<comment type="catalytic activity">
    <reaction evidence="1 11">
        <text>Endonucleolytic cleavage to 5'-phosphomonoester.</text>
        <dbReference type="EC" id="3.1.26.4"/>
    </reaction>
</comment>
<dbReference type="Pfam" id="PF00075">
    <property type="entry name" value="RNase_H"/>
    <property type="match status" value="1"/>
</dbReference>
<evidence type="ECO:0000256" key="7">
    <source>
        <dbReference type="ARBA" id="ARBA00022723"/>
    </source>
</evidence>
<organism evidence="13 14">
    <name type="scientific">Maridesulfovibrio ferrireducens</name>
    <dbReference type="NCBI Taxonomy" id="246191"/>
    <lineage>
        <taxon>Bacteria</taxon>
        <taxon>Pseudomonadati</taxon>
        <taxon>Thermodesulfobacteriota</taxon>
        <taxon>Desulfovibrionia</taxon>
        <taxon>Desulfovibrionales</taxon>
        <taxon>Desulfovibrionaceae</taxon>
        <taxon>Maridesulfovibrio</taxon>
    </lineage>
</organism>
<dbReference type="EMBL" id="FNGA01000001">
    <property type="protein sequence ID" value="SDK41097.1"/>
    <property type="molecule type" value="Genomic_DNA"/>
</dbReference>
<keyword evidence="8 11" id="KW-0255">Endonuclease</keyword>
<evidence type="ECO:0000313" key="13">
    <source>
        <dbReference type="EMBL" id="SDK41097.1"/>
    </source>
</evidence>
<comment type="cofactor">
    <cofactor evidence="11">
        <name>Mg(2+)</name>
        <dbReference type="ChEBI" id="CHEBI:18420"/>
    </cofactor>
    <text evidence="11">Binds 1 Mg(2+) ion per subunit. May bind a second metal ion at a regulatory site, or after substrate binding.</text>
</comment>
<feature type="binding site" evidence="11">
    <location>
        <position position="11"/>
    </location>
    <ligand>
        <name>Mg(2+)</name>
        <dbReference type="ChEBI" id="CHEBI:18420"/>
        <label>2</label>
    </ligand>
</feature>
<evidence type="ECO:0000313" key="14">
    <source>
        <dbReference type="Proteomes" id="UP000199053"/>
    </source>
</evidence>
<evidence type="ECO:0000256" key="1">
    <source>
        <dbReference type="ARBA" id="ARBA00000077"/>
    </source>
</evidence>
<dbReference type="HAMAP" id="MF_00042">
    <property type="entry name" value="RNase_H"/>
    <property type="match status" value="1"/>
</dbReference>
<feature type="binding site" evidence="11">
    <location>
        <position position="49"/>
    </location>
    <ligand>
        <name>Mg(2+)</name>
        <dbReference type="ChEBI" id="CHEBI:18420"/>
        <label>1</label>
    </ligand>
</feature>
<dbReference type="PANTHER" id="PTHR10642:SF26">
    <property type="entry name" value="RIBONUCLEASE H1"/>
    <property type="match status" value="1"/>
</dbReference>
<dbReference type="GO" id="GO:0003676">
    <property type="term" value="F:nucleic acid binding"/>
    <property type="evidence" value="ECO:0007669"/>
    <property type="project" value="InterPro"/>
</dbReference>
<feature type="domain" description="RNase H type-1" evidence="12">
    <location>
        <begin position="2"/>
        <end position="144"/>
    </location>
</feature>
<dbReference type="PANTHER" id="PTHR10642">
    <property type="entry name" value="RIBONUCLEASE H1"/>
    <property type="match status" value="1"/>
</dbReference>
<dbReference type="InterPro" id="IPR012337">
    <property type="entry name" value="RNaseH-like_sf"/>
</dbReference>
<dbReference type="GO" id="GO:0043137">
    <property type="term" value="P:DNA replication, removal of RNA primer"/>
    <property type="evidence" value="ECO:0007669"/>
    <property type="project" value="TreeGrafter"/>
</dbReference>
<proteinExistence type="inferred from homology"/>
<feature type="binding site" evidence="11">
    <location>
        <position position="136"/>
    </location>
    <ligand>
        <name>Mg(2+)</name>
        <dbReference type="ChEBI" id="CHEBI:18420"/>
        <label>2</label>
    </ligand>
</feature>
<comment type="subunit">
    <text evidence="4 11">Monomer.</text>
</comment>
<dbReference type="Gene3D" id="3.30.420.10">
    <property type="entry name" value="Ribonuclease H-like superfamily/Ribonuclease H"/>
    <property type="match status" value="1"/>
</dbReference>
<keyword evidence="7 11" id="KW-0479">Metal-binding</keyword>
<evidence type="ECO:0000256" key="8">
    <source>
        <dbReference type="ARBA" id="ARBA00022759"/>
    </source>
</evidence>
<dbReference type="SUPFAM" id="SSF53098">
    <property type="entry name" value="Ribonuclease H-like"/>
    <property type="match status" value="1"/>
</dbReference>
<dbReference type="GO" id="GO:0004523">
    <property type="term" value="F:RNA-DNA hybrid ribonuclease activity"/>
    <property type="evidence" value="ECO:0007669"/>
    <property type="project" value="UniProtKB-UniRule"/>
</dbReference>
<dbReference type="PROSITE" id="PS50879">
    <property type="entry name" value="RNASE_H_1"/>
    <property type="match status" value="1"/>
</dbReference>
<accession>A0A1G9BNQ9</accession>
<dbReference type="CDD" id="cd09278">
    <property type="entry name" value="RNase_HI_prokaryote_like"/>
    <property type="match status" value="1"/>
</dbReference>
<evidence type="ECO:0000256" key="6">
    <source>
        <dbReference type="ARBA" id="ARBA00022722"/>
    </source>
</evidence>
<keyword evidence="11" id="KW-0963">Cytoplasm</keyword>
<evidence type="ECO:0000256" key="11">
    <source>
        <dbReference type="HAMAP-Rule" id="MF_00042"/>
    </source>
</evidence>
<evidence type="ECO:0000256" key="10">
    <source>
        <dbReference type="ARBA" id="ARBA00022842"/>
    </source>
</evidence>
<dbReference type="STRING" id="246191.SAMN05660337_0365"/>
<dbReference type="InterPro" id="IPR036397">
    <property type="entry name" value="RNaseH_sf"/>
</dbReference>
<dbReference type="GO" id="GO:0005737">
    <property type="term" value="C:cytoplasm"/>
    <property type="evidence" value="ECO:0007669"/>
    <property type="project" value="UniProtKB-SubCell"/>
</dbReference>
<dbReference type="InterPro" id="IPR002156">
    <property type="entry name" value="RNaseH_domain"/>
</dbReference>
<comment type="subcellular location">
    <subcellularLocation>
        <location evidence="11">Cytoplasm</location>
    </subcellularLocation>
</comment>
<evidence type="ECO:0000259" key="12">
    <source>
        <dbReference type="PROSITE" id="PS50879"/>
    </source>
</evidence>